<dbReference type="CDD" id="cd03221">
    <property type="entry name" value="ABCF_EF-3"/>
    <property type="match status" value="2"/>
</dbReference>
<dbReference type="EMBL" id="JAMWYK010000001">
    <property type="protein sequence ID" value="MCO0831537.1"/>
    <property type="molecule type" value="Genomic_DNA"/>
</dbReference>
<dbReference type="PROSITE" id="PS50893">
    <property type="entry name" value="ABC_TRANSPORTER_2"/>
    <property type="match status" value="2"/>
</dbReference>
<dbReference type="Gene3D" id="3.40.50.300">
    <property type="entry name" value="P-loop containing nucleotide triphosphate hydrolases"/>
    <property type="match status" value="2"/>
</dbReference>
<dbReference type="InterPro" id="IPR003593">
    <property type="entry name" value="AAA+_ATPase"/>
</dbReference>
<dbReference type="InterPro" id="IPR037118">
    <property type="entry name" value="Val-tRNA_synth_C_sf"/>
</dbReference>
<dbReference type="GO" id="GO:0005524">
    <property type="term" value="F:ATP binding"/>
    <property type="evidence" value="ECO:0007669"/>
    <property type="project" value="UniProtKB-KW"/>
</dbReference>
<evidence type="ECO:0000259" key="5">
    <source>
        <dbReference type="PROSITE" id="PS50893"/>
    </source>
</evidence>
<keyword evidence="7" id="KW-1185">Reference proteome</keyword>
<dbReference type="InterPro" id="IPR017871">
    <property type="entry name" value="ABC_transporter-like_CS"/>
</dbReference>
<name>A0ABT0ZNG1_9LACO</name>
<dbReference type="InterPro" id="IPR032524">
    <property type="entry name" value="ABC_tran_C"/>
</dbReference>
<feature type="compositionally biased region" description="Basic and acidic residues" evidence="4">
    <location>
        <begin position="549"/>
        <end position="567"/>
    </location>
</feature>
<dbReference type="NCBIfam" id="NF000355">
    <property type="entry name" value="ribo_prot_ABC_F"/>
    <property type="match status" value="1"/>
</dbReference>
<keyword evidence="3" id="KW-0175">Coiled coil</keyword>
<dbReference type="InterPro" id="IPR027417">
    <property type="entry name" value="P-loop_NTPase"/>
</dbReference>
<dbReference type="Pfam" id="PF00005">
    <property type="entry name" value="ABC_tran"/>
    <property type="match status" value="2"/>
</dbReference>
<dbReference type="SMART" id="SM00382">
    <property type="entry name" value="AAA"/>
    <property type="match status" value="2"/>
</dbReference>
<dbReference type="RefSeq" id="WP_252441944.1">
    <property type="nucleotide sequence ID" value="NZ_JAMWYK010000001.1"/>
</dbReference>
<evidence type="ECO:0000256" key="3">
    <source>
        <dbReference type="SAM" id="Coils"/>
    </source>
</evidence>
<feature type="domain" description="ABC transporter" evidence="5">
    <location>
        <begin position="320"/>
        <end position="546"/>
    </location>
</feature>
<keyword evidence="1" id="KW-0547">Nucleotide-binding</keyword>
<organism evidence="6 7">
    <name type="scientific">Fructobacillus apis</name>
    <dbReference type="NCBI Taxonomy" id="2935017"/>
    <lineage>
        <taxon>Bacteria</taxon>
        <taxon>Bacillati</taxon>
        <taxon>Bacillota</taxon>
        <taxon>Bacilli</taxon>
        <taxon>Lactobacillales</taxon>
        <taxon>Lactobacillaceae</taxon>
        <taxon>Fructobacillus</taxon>
    </lineage>
</organism>
<dbReference type="PANTHER" id="PTHR42855">
    <property type="entry name" value="ABC TRANSPORTER ATP-BINDING SUBUNIT"/>
    <property type="match status" value="1"/>
</dbReference>
<dbReference type="Pfam" id="PF12848">
    <property type="entry name" value="ABC_tran_Xtn"/>
    <property type="match status" value="1"/>
</dbReference>
<comment type="caution">
    <text evidence="6">The sequence shown here is derived from an EMBL/GenBank/DDBJ whole genome shotgun (WGS) entry which is preliminary data.</text>
</comment>
<sequence length="640" mass="71724">MKQFRVDNLTSVYGEKVLFDDLSFMIASGDRVGLVGVNGSGKTTLLNALSGKHPADKGTITTQNDYRIGYLEQEPPLDGHLTVLDAIYAGDQPVFATIRAYQEALDYFSLHPEEEKAATRFEKAQAAMDTDDAWTIESQIKTILTQLHLTDLKAEVKHLSGGQKKRVGMAQVLIQEPDLLILDEPTNHLDFDSIAWLEQYLAKYKGALLTVTHDRYFLDRVTNRIFELSFGKLYEYAGNYQDYLEGKKERQADEALAEHKREKKYEQEKIWMNKSARARTTKQTAREKAFADLEASMGQVKQDEDIELSLGQSRLGKKVMELDHATLSFGDKLIFKDLSLILGQRDRIGITGPNGVGKSSLLNVLAGKLPLTDGTYEMGQTVKIGYYTQVTEDIPADKRVIEYLTDVASSIKNQDGEMLSAKDLLEQFLFPSFMHGTLVRKLSGGEKRRLYLLKILMQAPNVLLLDEPTNDLDIGTLTVLENFLQTFEGTVITVSHDRYFLDSVADFGYYLEGDGVVDRYNGAFSAYLDDVVLAKESASTPSSTTAETDAGKVKNEGDAASDKPKPRKLTYKEKQEWAVIEDEIAALEEKVDRCNEEIVENGSDYEKIAVIQKDLEATQAELDEKMDRWAVLSEIVEGQG</sequence>
<dbReference type="InterPro" id="IPR051309">
    <property type="entry name" value="ABCF_ATPase"/>
</dbReference>
<feature type="domain" description="ABC transporter" evidence="5">
    <location>
        <begin position="4"/>
        <end position="255"/>
    </location>
</feature>
<gene>
    <name evidence="6" type="ORF">NFX39_00305</name>
</gene>
<feature type="region of interest" description="Disordered" evidence="4">
    <location>
        <begin position="538"/>
        <end position="567"/>
    </location>
</feature>
<evidence type="ECO:0000313" key="6">
    <source>
        <dbReference type="EMBL" id="MCO0831537.1"/>
    </source>
</evidence>
<dbReference type="Pfam" id="PF16326">
    <property type="entry name" value="ABC_tran_CTD"/>
    <property type="match status" value="1"/>
</dbReference>
<feature type="coiled-coil region" evidence="3">
    <location>
        <begin position="577"/>
        <end position="628"/>
    </location>
</feature>
<dbReference type="InterPro" id="IPR032781">
    <property type="entry name" value="ABC_tran_Xtn"/>
</dbReference>
<keyword evidence="2 6" id="KW-0067">ATP-binding</keyword>
<dbReference type="SUPFAM" id="SSF52540">
    <property type="entry name" value="P-loop containing nucleoside triphosphate hydrolases"/>
    <property type="match status" value="2"/>
</dbReference>
<dbReference type="InterPro" id="IPR003439">
    <property type="entry name" value="ABC_transporter-like_ATP-bd"/>
</dbReference>
<dbReference type="Gene3D" id="1.10.287.380">
    <property type="entry name" value="Valyl-tRNA synthetase, C-terminal domain"/>
    <property type="match status" value="1"/>
</dbReference>
<dbReference type="Proteomes" id="UP001523234">
    <property type="component" value="Unassembled WGS sequence"/>
</dbReference>
<accession>A0ABT0ZNG1</accession>
<protein>
    <submittedName>
        <fullName evidence="6">ABC-F family ATP-binding cassette domain-containing protein</fullName>
    </submittedName>
</protein>
<dbReference type="PROSITE" id="PS00211">
    <property type="entry name" value="ABC_TRANSPORTER_1"/>
    <property type="match status" value="1"/>
</dbReference>
<evidence type="ECO:0000313" key="7">
    <source>
        <dbReference type="Proteomes" id="UP001523234"/>
    </source>
</evidence>
<evidence type="ECO:0000256" key="1">
    <source>
        <dbReference type="ARBA" id="ARBA00022741"/>
    </source>
</evidence>
<evidence type="ECO:0000256" key="2">
    <source>
        <dbReference type="ARBA" id="ARBA00022840"/>
    </source>
</evidence>
<reference evidence="6 7" key="1">
    <citation type="submission" date="2022-06" db="EMBL/GenBank/DDBJ databases">
        <title>Fructobacillus taiwanensis sp. nov., isolated from the honeybee.</title>
        <authorList>
            <person name="Chen Y.-S."/>
            <person name="Wang L.-T."/>
            <person name="Lee Y.-S."/>
            <person name="Chang Y.-C."/>
            <person name="Wu H.-C."/>
            <person name="Liao C.-Y."/>
            <person name="Chen W.-H."/>
            <person name="Deng J.-N."/>
            <person name="Wang Y.-H."/>
        </authorList>
    </citation>
    <scope>NUCLEOTIDE SEQUENCE [LARGE SCALE GENOMIC DNA]</scope>
    <source>
        <strain evidence="6 7">W13</strain>
    </source>
</reference>
<evidence type="ECO:0000256" key="4">
    <source>
        <dbReference type="SAM" id="MobiDB-lite"/>
    </source>
</evidence>
<dbReference type="PANTHER" id="PTHR42855:SF1">
    <property type="entry name" value="ABC TRANSPORTER DOMAIN-CONTAINING PROTEIN"/>
    <property type="match status" value="1"/>
</dbReference>
<proteinExistence type="predicted"/>
<feature type="compositionally biased region" description="Low complexity" evidence="4">
    <location>
        <begin position="538"/>
        <end position="548"/>
    </location>
</feature>